<reference evidence="3 4" key="1">
    <citation type="submission" date="2020-04" db="EMBL/GenBank/DDBJ databases">
        <title>MicrobeNet Type strains.</title>
        <authorList>
            <person name="Nicholson A.C."/>
        </authorList>
    </citation>
    <scope>NUCLEOTIDE SEQUENCE [LARGE SCALE GENOMIC DNA]</scope>
    <source>
        <strain evidence="3 4">DSM 45078</strain>
    </source>
</reference>
<dbReference type="SUPFAM" id="SSF53474">
    <property type="entry name" value="alpha/beta-Hydrolases"/>
    <property type="match status" value="1"/>
</dbReference>
<dbReference type="AlphaFoldDB" id="A0A846XGK8"/>
<evidence type="ECO:0000256" key="1">
    <source>
        <dbReference type="SAM" id="MobiDB-lite"/>
    </source>
</evidence>
<evidence type="ECO:0000313" key="4">
    <source>
        <dbReference type="Proteomes" id="UP000565715"/>
    </source>
</evidence>
<evidence type="ECO:0000313" key="3">
    <source>
        <dbReference type="EMBL" id="NKY33733.1"/>
    </source>
</evidence>
<dbReference type="Pfam" id="PF00561">
    <property type="entry name" value="Abhydrolase_1"/>
    <property type="match status" value="1"/>
</dbReference>
<dbReference type="GO" id="GO:0016787">
    <property type="term" value="F:hydrolase activity"/>
    <property type="evidence" value="ECO:0007669"/>
    <property type="project" value="UniProtKB-KW"/>
</dbReference>
<comment type="caution">
    <text evidence="3">The sequence shown here is derived from an EMBL/GenBank/DDBJ whole genome shotgun (WGS) entry which is preliminary data.</text>
</comment>
<accession>A0A846XGK8</accession>
<feature type="region of interest" description="Disordered" evidence="1">
    <location>
        <begin position="61"/>
        <end position="82"/>
    </location>
</feature>
<dbReference type="EMBL" id="JAAXOO010000002">
    <property type="protein sequence ID" value="NKY33733.1"/>
    <property type="molecule type" value="Genomic_DNA"/>
</dbReference>
<feature type="compositionally biased region" description="Basic and acidic residues" evidence="1">
    <location>
        <begin position="67"/>
        <end position="82"/>
    </location>
</feature>
<dbReference type="RefSeq" id="WP_068047196.1">
    <property type="nucleotide sequence ID" value="NZ_JAAXOO010000002.1"/>
</dbReference>
<feature type="domain" description="AB hydrolase-1" evidence="2">
    <location>
        <begin position="53"/>
        <end position="174"/>
    </location>
</feature>
<dbReference type="InterPro" id="IPR029058">
    <property type="entry name" value="AB_hydrolase_fold"/>
</dbReference>
<dbReference type="Proteomes" id="UP000565715">
    <property type="component" value="Unassembled WGS sequence"/>
</dbReference>
<dbReference type="InterPro" id="IPR000073">
    <property type="entry name" value="AB_hydrolase_1"/>
</dbReference>
<keyword evidence="4" id="KW-1185">Reference proteome</keyword>
<evidence type="ECO:0000259" key="2">
    <source>
        <dbReference type="Pfam" id="PF00561"/>
    </source>
</evidence>
<name>A0A846XGK8_9NOCA</name>
<proteinExistence type="predicted"/>
<protein>
    <submittedName>
        <fullName evidence="3">Alpha/beta hydrolase</fullName>
    </submittedName>
</protein>
<sequence length="293" mass="30329">MTDIETRTLAASGTTLTYDIRGDLHGRERMPLLMVGSPMAATGFGSLAQYFTDRPVVTYDPRGIGRSTRDDGTSSGTPEEHSDDIRRIIEALAAGPVDIFGSSGGAVNGLALVARHGELVRTLVAHEPPAAQFLPDRDRILAVSTDITATYKRAGLGPAMAKFITLISQRGPLPADYTDRPAPDPAQFGLPAADDGSRDDPMVGPHLLSCCGHEHDPAALTAAPTRIVLGTGRASAGELCARAAVAFAAALDSEAVAFPGGHAGFTGGEFGMAGEPEAFAAVLRAVLDRPGSS</sequence>
<organism evidence="3 4">
    <name type="scientific">Nocardia speluncae</name>
    <dbReference type="NCBI Taxonomy" id="419477"/>
    <lineage>
        <taxon>Bacteria</taxon>
        <taxon>Bacillati</taxon>
        <taxon>Actinomycetota</taxon>
        <taxon>Actinomycetes</taxon>
        <taxon>Mycobacteriales</taxon>
        <taxon>Nocardiaceae</taxon>
        <taxon>Nocardia</taxon>
    </lineage>
</organism>
<gene>
    <name evidence="3" type="ORF">HGA13_11680</name>
</gene>
<keyword evidence="3" id="KW-0378">Hydrolase</keyword>
<dbReference type="Gene3D" id="3.40.50.1820">
    <property type="entry name" value="alpha/beta hydrolase"/>
    <property type="match status" value="1"/>
</dbReference>